<organism evidence="2 3">
    <name type="scientific">Olleya marilimosa</name>
    <dbReference type="NCBI Taxonomy" id="272164"/>
    <lineage>
        <taxon>Bacteria</taxon>
        <taxon>Pseudomonadati</taxon>
        <taxon>Bacteroidota</taxon>
        <taxon>Flavobacteriia</taxon>
        <taxon>Flavobacteriales</taxon>
        <taxon>Flavobacteriaceae</taxon>
    </lineage>
</organism>
<dbReference type="InterPro" id="IPR037523">
    <property type="entry name" value="VOC_core"/>
</dbReference>
<dbReference type="Proteomes" id="UP000627521">
    <property type="component" value="Unassembled WGS sequence"/>
</dbReference>
<evidence type="ECO:0000313" key="2">
    <source>
        <dbReference type="EMBL" id="MBD3863439.1"/>
    </source>
</evidence>
<proteinExistence type="predicted"/>
<reference evidence="2 3" key="1">
    <citation type="submission" date="2020-09" db="EMBL/GenBank/DDBJ databases">
        <title>Bacillus nautilus sp. nov., Chryseoglobus crepusculi sp. nov, and Psychrobacter noctis sp. nov., isolated from deep-sea sponges from the equatorial Atlantic.</title>
        <authorList>
            <person name="Stennett H.L."/>
            <person name="Williams S.E."/>
        </authorList>
    </citation>
    <scope>NUCLEOTIDE SEQUENCE [LARGE SCALE GENOMIC DNA]</scope>
    <source>
        <strain evidence="2 3">28M-24</strain>
    </source>
</reference>
<dbReference type="EMBL" id="JACXXH010000004">
    <property type="protein sequence ID" value="MBD3863439.1"/>
    <property type="molecule type" value="Genomic_DNA"/>
</dbReference>
<name>A0ABR8LWH4_9FLAO</name>
<sequence>MNLNQVTISSKDLEISVAFYKLLGLQLIVDALPRYARFTCPDGEATFSIHQKINMQSSDNTTVYFEDDNLKDLVFKLKQKGITFTSDIEDKSWLWTEAHLEDPDGNKIILFNAGKNRKNPPWRI</sequence>
<dbReference type="Gene3D" id="3.10.180.10">
    <property type="entry name" value="2,3-Dihydroxybiphenyl 1,2-Dioxygenase, domain 1"/>
    <property type="match status" value="1"/>
</dbReference>
<comment type="caution">
    <text evidence="2">The sequence shown here is derived from an EMBL/GenBank/DDBJ whole genome shotgun (WGS) entry which is preliminary data.</text>
</comment>
<dbReference type="SUPFAM" id="SSF54593">
    <property type="entry name" value="Glyoxalase/Bleomycin resistance protein/Dihydroxybiphenyl dioxygenase"/>
    <property type="match status" value="1"/>
</dbReference>
<feature type="domain" description="VOC" evidence="1">
    <location>
        <begin position="2"/>
        <end position="113"/>
    </location>
</feature>
<dbReference type="Pfam" id="PF00903">
    <property type="entry name" value="Glyoxalase"/>
    <property type="match status" value="1"/>
</dbReference>
<dbReference type="RefSeq" id="WP_191101301.1">
    <property type="nucleotide sequence ID" value="NZ_JACXXH010000004.1"/>
</dbReference>
<protein>
    <submittedName>
        <fullName evidence="2">VOC family protein</fullName>
    </submittedName>
</protein>
<dbReference type="PROSITE" id="PS51819">
    <property type="entry name" value="VOC"/>
    <property type="match status" value="1"/>
</dbReference>
<keyword evidence="3" id="KW-1185">Reference proteome</keyword>
<dbReference type="InterPro" id="IPR004360">
    <property type="entry name" value="Glyas_Fos-R_dOase_dom"/>
</dbReference>
<dbReference type="InterPro" id="IPR029068">
    <property type="entry name" value="Glyas_Bleomycin-R_OHBP_Dase"/>
</dbReference>
<gene>
    <name evidence="2" type="ORF">IEG06_08245</name>
</gene>
<evidence type="ECO:0000313" key="3">
    <source>
        <dbReference type="Proteomes" id="UP000627521"/>
    </source>
</evidence>
<evidence type="ECO:0000259" key="1">
    <source>
        <dbReference type="PROSITE" id="PS51819"/>
    </source>
</evidence>
<accession>A0ABR8LWH4</accession>